<sequence>MKGNSFWPRGDKLDKSILLISLPAILNFAINPLIGAIDLFWVGRMSNALSLAGQSAANQVFTSAFWIISFLPSVTTPLVAKYWAAGEKDKARDVVCQAMILGSLLGLFGMSFILLFPHFALSSVLPPSAPALKYALPYLRIRALAFLPSLISTVGFSAFRGKMDTITPLKISGFANLFNAVLDPIFIFRFGWGVSGAAAATVVAEFISFVSYVTLLSRAGMVRLKSLLSLPSWTTLKPLISGGASVQLRAVALNIVFLAVTRATQMFSEGDVAAKKLVNRLMGWGLVLGSLLGGLQLLLLPFISVFTPLAEVQAAARIPSIIASVLQVINGLVFIGEGVMQGCGNFLTLALSNVVACGGMMCALHYFVKWWGLTGVWASFGVFNGLRLMGVVYHQVRIENDKGAPHPRHLHLRS</sequence>
<dbReference type="EMBL" id="BRYA01000444">
    <property type="protein sequence ID" value="GMI48936.1"/>
    <property type="molecule type" value="Genomic_DNA"/>
</dbReference>
<keyword evidence="3 6" id="KW-0812">Transmembrane</keyword>
<dbReference type="NCBIfam" id="TIGR00797">
    <property type="entry name" value="matE"/>
    <property type="match status" value="1"/>
</dbReference>
<keyword evidence="8" id="KW-1185">Reference proteome</keyword>
<feature type="transmembrane region" description="Helical" evidence="6">
    <location>
        <begin position="374"/>
        <end position="393"/>
    </location>
</feature>
<feature type="transmembrane region" description="Helical" evidence="6">
    <location>
        <begin position="171"/>
        <end position="192"/>
    </location>
</feature>
<dbReference type="OrthoDB" id="2126698at2759"/>
<dbReference type="GO" id="GO:0042910">
    <property type="term" value="F:xenobiotic transmembrane transporter activity"/>
    <property type="evidence" value="ECO:0007669"/>
    <property type="project" value="InterPro"/>
</dbReference>
<comment type="caution">
    <text evidence="7">The sequence shown here is derived from an EMBL/GenBank/DDBJ whole genome shotgun (WGS) entry which is preliminary data.</text>
</comment>
<proteinExistence type="inferred from homology"/>
<evidence type="ECO:0000313" key="7">
    <source>
        <dbReference type="EMBL" id="GMI48936.1"/>
    </source>
</evidence>
<comment type="subcellular location">
    <subcellularLocation>
        <location evidence="1">Membrane</location>
        <topology evidence="1">Multi-pass membrane protein</topology>
    </subcellularLocation>
</comment>
<dbReference type="AlphaFoldDB" id="A0A9W7GQA1"/>
<comment type="similarity">
    <text evidence="2">Belongs to the multi antimicrobial extrusion (MATE) (TC 2.A.66.1) family.</text>
</comment>
<gene>
    <name evidence="7" type="ORF">TrCOL_g8801</name>
</gene>
<dbReference type="GO" id="GO:0016020">
    <property type="term" value="C:membrane"/>
    <property type="evidence" value="ECO:0007669"/>
    <property type="project" value="UniProtKB-SubCell"/>
</dbReference>
<dbReference type="PANTHER" id="PTHR42893">
    <property type="entry name" value="PROTEIN DETOXIFICATION 44, CHLOROPLASTIC-RELATED"/>
    <property type="match status" value="1"/>
</dbReference>
<evidence type="ECO:0000256" key="5">
    <source>
        <dbReference type="ARBA" id="ARBA00023136"/>
    </source>
</evidence>
<reference evidence="8" key="1">
    <citation type="journal article" date="2023" name="Commun. Biol.">
        <title>Genome analysis of Parmales, the sister group of diatoms, reveals the evolutionary specialization of diatoms from phago-mixotrophs to photoautotrophs.</title>
        <authorList>
            <person name="Ban H."/>
            <person name="Sato S."/>
            <person name="Yoshikawa S."/>
            <person name="Yamada K."/>
            <person name="Nakamura Y."/>
            <person name="Ichinomiya M."/>
            <person name="Sato N."/>
            <person name="Blanc-Mathieu R."/>
            <person name="Endo H."/>
            <person name="Kuwata A."/>
            <person name="Ogata H."/>
        </authorList>
    </citation>
    <scope>NUCLEOTIDE SEQUENCE [LARGE SCALE GENOMIC DNA]</scope>
</reference>
<dbReference type="PANTHER" id="PTHR42893:SF46">
    <property type="entry name" value="PROTEIN DETOXIFICATION 44, CHLOROPLASTIC"/>
    <property type="match status" value="1"/>
</dbReference>
<protein>
    <submittedName>
        <fullName evidence="7">Uncharacterized protein</fullName>
    </submittedName>
</protein>
<evidence type="ECO:0000256" key="3">
    <source>
        <dbReference type="ARBA" id="ARBA00022692"/>
    </source>
</evidence>
<feature type="transmembrane region" description="Helical" evidence="6">
    <location>
        <begin position="315"/>
        <end position="335"/>
    </location>
</feature>
<name>A0A9W7GQA1_9STRA</name>
<organism evidence="7 8">
    <name type="scientific">Triparma columacea</name>
    <dbReference type="NCBI Taxonomy" id="722753"/>
    <lineage>
        <taxon>Eukaryota</taxon>
        <taxon>Sar</taxon>
        <taxon>Stramenopiles</taxon>
        <taxon>Ochrophyta</taxon>
        <taxon>Bolidophyceae</taxon>
        <taxon>Parmales</taxon>
        <taxon>Triparmaceae</taxon>
        <taxon>Triparma</taxon>
    </lineage>
</organism>
<keyword evidence="5 6" id="KW-0472">Membrane</keyword>
<evidence type="ECO:0000256" key="1">
    <source>
        <dbReference type="ARBA" id="ARBA00004141"/>
    </source>
</evidence>
<feature type="transmembrane region" description="Helical" evidence="6">
    <location>
        <begin position="139"/>
        <end position="159"/>
    </location>
</feature>
<dbReference type="Pfam" id="PF01554">
    <property type="entry name" value="MatE"/>
    <property type="match status" value="1"/>
</dbReference>
<feature type="transmembrane region" description="Helical" evidence="6">
    <location>
        <begin position="20"/>
        <end position="43"/>
    </location>
</feature>
<feature type="transmembrane region" description="Helical" evidence="6">
    <location>
        <begin position="198"/>
        <end position="216"/>
    </location>
</feature>
<evidence type="ECO:0000256" key="2">
    <source>
        <dbReference type="ARBA" id="ARBA00010199"/>
    </source>
</evidence>
<feature type="transmembrane region" description="Helical" evidence="6">
    <location>
        <begin position="347"/>
        <end position="368"/>
    </location>
</feature>
<accession>A0A9W7GQA1</accession>
<feature type="transmembrane region" description="Helical" evidence="6">
    <location>
        <begin position="95"/>
        <end position="119"/>
    </location>
</feature>
<dbReference type="GO" id="GO:0015297">
    <property type="term" value="F:antiporter activity"/>
    <property type="evidence" value="ECO:0007669"/>
    <property type="project" value="InterPro"/>
</dbReference>
<dbReference type="InterPro" id="IPR044644">
    <property type="entry name" value="DinF-like"/>
</dbReference>
<evidence type="ECO:0000256" key="6">
    <source>
        <dbReference type="SAM" id="Phobius"/>
    </source>
</evidence>
<dbReference type="Proteomes" id="UP001165065">
    <property type="component" value="Unassembled WGS sequence"/>
</dbReference>
<dbReference type="InterPro" id="IPR002528">
    <property type="entry name" value="MATE_fam"/>
</dbReference>
<evidence type="ECO:0000256" key="4">
    <source>
        <dbReference type="ARBA" id="ARBA00022989"/>
    </source>
</evidence>
<keyword evidence="4 6" id="KW-1133">Transmembrane helix</keyword>
<feature type="transmembrane region" description="Helical" evidence="6">
    <location>
        <begin position="63"/>
        <end position="83"/>
    </location>
</feature>
<feature type="transmembrane region" description="Helical" evidence="6">
    <location>
        <begin position="281"/>
        <end position="303"/>
    </location>
</feature>
<evidence type="ECO:0000313" key="8">
    <source>
        <dbReference type="Proteomes" id="UP001165065"/>
    </source>
</evidence>